<feature type="compositionally biased region" description="Basic residues" evidence="1">
    <location>
        <begin position="309"/>
        <end position="324"/>
    </location>
</feature>
<feature type="region of interest" description="Disordered" evidence="1">
    <location>
        <begin position="101"/>
        <end position="169"/>
    </location>
</feature>
<feature type="compositionally biased region" description="Low complexity" evidence="1">
    <location>
        <begin position="211"/>
        <end position="222"/>
    </location>
</feature>
<feature type="compositionally biased region" description="Basic and acidic residues" evidence="1">
    <location>
        <begin position="150"/>
        <end position="168"/>
    </location>
</feature>
<evidence type="ECO:0000313" key="2">
    <source>
        <dbReference type="EMBL" id="GAX18358.1"/>
    </source>
</evidence>
<dbReference type="Proteomes" id="UP000198406">
    <property type="component" value="Unassembled WGS sequence"/>
</dbReference>
<protein>
    <submittedName>
        <fullName evidence="2">Uncharacterized protein</fullName>
    </submittedName>
</protein>
<name>A0A1Z5JX24_FISSO</name>
<keyword evidence="3" id="KW-1185">Reference proteome</keyword>
<feature type="compositionally biased region" description="Basic residues" evidence="1">
    <location>
        <begin position="114"/>
        <end position="124"/>
    </location>
</feature>
<dbReference type="EMBL" id="BDSP01000127">
    <property type="protein sequence ID" value="GAX18358.1"/>
    <property type="molecule type" value="Genomic_DNA"/>
</dbReference>
<reference evidence="2 3" key="1">
    <citation type="journal article" date="2015" name="Plant Cell">
        <title>Oil accumulation by the oleaginous diatom Fistulifera solaris as revealed by the genome and transcriptome.</title>
        <authorList>
            <person name="Tanaka T."/>
            <person name="Maeda Y."/>
            <person name="Veluchamy A."/>
            <person name="Tanaka M."/>
            <person name="Abida H."/>
            <person name="Marechal E."/>
            <person name="Bowler C."/>
            <person name="Muto M."/>
            <person name="Sunaga Y."/>
            <person name="Tanaka M."/>
            <person name="Yoshino T."/>
            <person name="Taniguchi T."/>
            <person name="Fukuda Y."/>
            <person name="Nemoto M."/>
            <person name="Matsumoto M."/>
            <person name="Wong P.S."/>
            <person name="Aburatani S."/>
            <person name="Fujibuchi W."/>
        </authorList>
    </citation>
    <scope>NUCLEOTIDE SEQUENCE [LARGE SCALE GENOMIC DNA]</scope>
    <source>
        <strain evidence="2 3">JPCC DA0580</strain>
    </source>
</reference>
<evidence type="ECO:0000313" key="3">
    <source>
        <dbReference type="Proteomes" id="UP000198406"/>
    </source>
</evidence>
<dbReference type="InParanoid" id="A0A1Z5JX24"/>
<feature type="region of interest" description="Disordered" evidence="1">
    <location>
        <begin position="298"/>
        <end position="324"/>
    </location>
</feature>
<organism evidence="2 3">
    <name type="scientific">Fistulifera solaris</name>
    <name type="common">Oleaginous diatom</name>
    <dbReference type="NCBI Taxonomy" id="1519565"/>
    <lineage>
        <taxon>Eukaryota</taxon>
        <taxon>Sar</taxon>
        <taxon>Stramenopiles</taxon>
        <taxon>Ochrophyta</taxon>
        <taxon>Bacillariophyta</taxon>
        <taxon>Bacillariophyceae</taxon>
        <taxon>Bacillariophycidae</taxon>
        <taxon>Naviculales</taxon>
        <taxon>Naviculaceae</taxon>
        <taxon>Fistulifera</taxon>
    </lineage>
</organism>
<gene>
    <name evidence="2" type="ORF">FisN_23Hu252</name>
</gene>
<accession>A0A1Z5JX24</accession>
<comment type="caution">
    <text evidence="2">The sequence shown here is derived from an EMBL/GenBank/DDBJ whole genome shotgun (WGS) entry which is preliminary data.</text>
</comment>
<dbReference type="AlphaFoldDB" id="A0A1Z5JX24"/>
<sequence length="324" mass="35534">MNDSFVTTVSAESMSVEDVTKYGKGGAHSLSDILKNGLSDSSLDLFASSFSDIRNEGGPKGLMPHREQCTAKKHSSKEANGSLSELFDSSDSWDLEEFRLSSLFTPKQNDSPRKSRRRTARVRPHPPLDMVKNGASPPSPSKKSLGSYLEKSREVTSKPKVKGDERAAKGARCSYLVKMHLDGTESKPVKNDAPPRGARRQPSVTSQFMDSWQSKSSDSCNSSRKNLLYPYLQAESSKGSNHCDASVVSEVSGLTWCSGTSSLTMSEDDSTFPTFDGKTPLGKETCIHHSIDESLQGSFNFIEDATPKRPARRRTPSPSRRQTK</sequence>
<proteinExistence type="predicted"/>
<evidence type="ECO:0000256" key="1">
    <source>
        <dbReference type="SAM" id="MobiDB-lite"/>
    </source>
</evidence>
<feature type="region of interest" description="Disordered" evidence="1">
    <location>
        <begin position="54"/>
        <end position="86"/>
    </location>
</feature>
<feature type="region of interest" description="Disordered" evidence="1">
    <location>
        <begin position="182"/>
        <end position="222"/>
    </location>
</feature>